<dbReference type="OMA" id="WSAYMAT"/>
<gene>
    <name evidence="8" type="ORF">ARMGADRAFT_1161570</name>
</gene>
<keyword evidence="2" id="KW-0597">Phosphoprotein</keyword>
<comment type="similarity">
    <text evidence="1">Belongs to the peptidase C48 family.</text>
</comment>
<protein>
    <submittedName>
        <fullName evidence="8">Cysteine proteinase</fullName>
    </submittedName>
</protein>
<dbReference type="OrthoDB" id="442460at2759"/>
<feature type="region of interest" description="Disordered" evidence="6">
    <location>
        <begin position="1"/>
        <end position="54"/>
    </location>
</feature>
<dbReference type="GO" id="GO:0005737">
    <property type="term" value="C:cytoplasm"/>
    <property type="evidence" value="ECO:0007669"/>
    <property type="project" value="TreeGrafter"/>
</dbReference>
<dbReference type="SUPFAM" id="SSF54001">
    <property type="entry name" value="Cysteine proteinases"/>
    <property type="match status" value="1"/>
</dbReference>
<dbReference type="EMBL" id="KZ293647">
    <property type="protein sequence ID" value="PBL00031.1"/>
    <property type="molecule type" value="Genomic_DNA"/>
</dbReference>
<evidence type="ECO:0000256" key="4">
    <source>
        <dbReference type="ARBA" id="ARBA00022786"/>
    </source>
</evidence>
<accession>A0A2H3E137</accession>
<evidence type="ECO:0000256" key="5">
    <source>
        <dbReference type="ARBA" id="ARBA00022801"/>
    </source>
</evidence>
<dbReference type="FunCoup" id="A0A2H3E137">
    <property type="interactions" value="163"/>
</dbReference>
<dbReference type="Pfam" id="PF02902">
    <property type="entry name" value="Peptidase_C48"/>
    <property type="match status" value="1"/>
</dbReference>
<dbReference type="InterPro" id="IPR038765">
    <property type="entry name" value="Papain-like_cys_pep_sf"/>
</dbReference>
<feature type="compositionally biased region" description="Polar residues" evidence="6">
    <location>
        <begin position="82"/>
        <end position="92"/>
    </location>
</feature>
<evidence type="ECO:0000259" key="7">
    <source>
        <dbReference type="PROSITE" id="PS50600"/>
    </source>
</evidence>
<dbReference type="AlphaFoldDB" id="A0A2H3E137"/>
<feature type="compositionally biased region" description="Acidic residues" evidence="6">
    <location>
        <begin position="22"/>
        <end position="40"/>
    </location>
</feature>
<dbReference type="Proteomes" id="UP000217790">
    <property type="component" value="Unassembled WGS sequence"/>
</dbReference>
<dbReference type="InterPro" id="IPR003653">
    <property type="entry name" value="Peptidase_C48_C"/>
</dbReference>
<feature type="domain" description="Ubiquitin-like protease family profile" evidence="7">
    <location>
        <begin position="117"/>
        <end position="310"/>
    </location>
</feature>
<evidence type="ECO:0000256" key="6">
    <source>
        <dbReference type="SAM" id="MobiDB-lite"/>
    </source>
</evidence>
<evidence type="ECO:0000256" key="2">
    <source>
        <dbReference type="ARBA" id="ARBA00022553"/>
    </source>
</evidence>
<organism evidence="8 9">
    <name type="scientific">Armillaria gallica</name>
    <name type="common">Bulbous honey fungus</name>
    <name type="synonym">Armillaria bulbosa</name>
    <dbReference type="NCBI Taxonomy" id="47427"/>
    <lineage>
        <taxon>Eukaryota</taxon>
        <taxon>Fungi</taxon>
        <taxon>Dikarya</taxon>
        <taxon>Basidiomycota</taxon>
        <taxon>Agaricomycotina</taxon>
        <taxon>Agaricomycetes</taxon>
        <taxon>Agaricomycetidae</taxon>
        <taxon>Agaricales</taxon>
        <taxon>Marasmiineae</taxon>
        <taxon>Physalacriaceae</taxon>
        <taxon>Armillaria</taxon>
    </lineage>
</organism>
<evidence type="ECO:0000313" key="8">
    <source>
        <dbReference type="EMBL" id="PBL00031.1"/>
    </source>
</evidence>
<sequence length="388" mass="44162">MEEYPFKIWKPSNPTPRSLFPEIDEEDSTESSDSSSDDEGDFRNPCSRSNSQPFTLANFHTGLSGSLKRKAKDSAISKVHRTNTSVPGSSQEHVTEGETIDPEELMLQYPWGITGGVGIKREDFDRLKLGVYLNDNLIEFGLRLLQEQLGQDKFAINKDIYVFSPFWFPKFKRKYDDVRHWTSKINIFAMKYLIIPIHEGNHWYLAIIFNPGCMILPGEPEKETQVEAEKRSDTGKGSAAGEVTQIFTLDSLGSEHQDTLTALSNFLVLEASDKKGVQTTRQPITQSASVPRQRNSYDCGIFLLHFAETFMSEPSRYHKLMLESASHLTTDRNLVWQVDKVKTLRERLTCQIMELSKGWSAYMATHPRDVTSGDSPIESFKTRKFVDP</sequence>
<keyword evidence="4" id="KW-0833">Ubl conjugation pathway</keyword>
<dbReference type="InterPro" id="IPR051947">
    <property type="entry name" value="Sentrin-specific_protease"/>
</dbReference>
<reference evidence="9" key="1">
    <citation type="journal article" date="2017" name="Nat. Ecol. Evol.">
        <title>Genome expansion and lineage-specific genetic innovations in the forest pathogenic fungi Armillaria.</title>
        <authorList>
            <person name="Sipos G."/>
            <person name="Prasanna A.N."/>
            <person name="Walter M.C."/>
            <person name="O'Connor E."/>
            <person name="Balint B."/>
            <person name="Krizsan K."/>
            <person name="Kiss B."/>
            <person name="Hess J."/>
            <person name="Varga T."/>
            <person name="Slot J."/>
            <person name="Riley R."/>
            <person name="Boka B."/>
            <person name="Rigling D."/>
            <person name="Barry K."/>
            <person name="Lee J."/>
            <person name="Mihaltcheva S."/>
            <person name="LaButti K."/>
            <person name="Lipzen A."/>
            <person name="Waldron R."/>
            <person name="Moloney N.M."/>
            <person name="Sperisen C."/>
            <person name="Kredics L."/>
            <person name="Vagvoelgyi C."/>
            <person name="Patrignani A."/>
            <person name="Fitzpatrick D."/>
            <person name="Nagy I."/>
            <person name="Doyle S."/>
            <person name="Anderson J.B."/>
            <person name="Grigoriev I.V."/>
            <person name="Gueldener U."/>
            <person name="Muensterkoetter M."/>
            <person name="Nagy L.G."/>
        </authorList>
    </citation>
    <scope>NUCLEOTIDE SEQUENCE [LARGE SCALE GENOMIC DNA]</scope>
    <source>
        <strain evidence="9">Ar21-2</strain>
    </source>
</reference>
<feature type="region of interest" description="Disordered" evidence="6">
    <location>
        <begin position="74"/>
        <end position="99"/>
    </location>
</feature>
<evidence type="ECO:0000313" key="9">
    <source>
        <dbReference type="Proteomes" id="UP000217790"/>
    </source>
</evidence>
<proteinExistence type="inferred from homology"/>
<dbReference type="GO" id="GO:0016926">
    <property type="term" value="P:protein desumoylation"/>
    <property type="evidence" value="ECO:0007669"/>
    <property type="project" value="TreeGrafter"/>
</dbReference>
<name>A0A2H3E137_ARMGA</name>
<keyword evidence="9" id="KW-1185">Reference proteome</keyword>
<dbReference type="PANTHER" id="PTHR46896:SF3">
    <property type="entry name" value="FI06413P-RELATED"/>
    <property type="match status" value="1"/>
</dbReference>
<dbReference type="GO" id="GO:0005634">
    <property type="term" value="C:nucleus"/>
    <property type="evidence" value="ECO:0007669"/>
    <property type="project" value="TreeGrafter"/>
</dbReference>
<evidence type="ECO:0000256" key="1">
    <source>
        <dbReference type="ARBA" id="ARBA00005234"/>
    </source>
</evidence>
<dbReference type="GO" id="GO:0006508">
    <property type="term" value="P:proteolysis"/>
    <property type="evidence" value="ECO:0007669"/>
    <property type="project" value="UniProtKB-KW"/>
</dbReference>
<dbReference type="PROSITE" id="PS50600">
    <property type="entry name" value="ULP_PROTEASE"/>
    <property type="match status" value="1"/>
</dbReference>
<dbReference type="InParanoid" id="A0A2H3E137"/>
<dbReference type="GO" id="GO:0070139">
    <property type="term" value="F:SUMO-specific endopeptidase activity"/>
    <property type="evidence" value="ECO:0007669"/>
    <property type="project" value="TreeGrafter"/>
</dbReference>
<dbReference type="STRING" id="47427.A0A2H3E137"/>
<keyword evidence="3" id="KW-0645">Protease</keyword>
<evidence type="ECO:0000256" key="3">
    <source>
        <dbReference type="ARBA" id="ARBA00022670"/>
    </source>
</evidence>
<dbReference type="PANTHER" id="PTHR46896">
    <property type="entry name" value="SENTRIN-SPECIFIC PROTEASE"/>
    <property type="match status" value="1"/>
</dbReference>
<keyword evidence="5" id="KW-0378">Hydrolase</keyword>
<dbReference type="Gene3D" id="3.40.395.10">
    <property type="entry name" value="Adenoviral Proteinase, Chain A"/>
    <property type="match status" value="1"/>
</dbReference>